<dbReference type="PIRSF" id="PIRSF000437">
    <property type="entry name" value="GPAT_DHAPAT"/>
    <property type="match status" value="1"/>
</dbReference>
<comment type="pathway">
    <text evidence="3">Lipid metabolism.</text>
</comment>
<comment type="pathway">
    <text evidence="2">Phospholipid metabolism; CDP-diacylglycerol biosynthesis; CDP-diacylglycerol from sn-glycerol 3-phosphate: step 1/3.</text>
</comment>
<keyword evidence="10" id="KW-0444">Lipid biosynthesis</keyword>
<feature type="domain" description="Phospholipid/glycerol acyltransferase" evidence="14">
    <location>
        <begin position="287"/>
        <end position="416"/>
    </location>
</feature>
<evidence type="ECO:0000256" key="5">
    <source>
        <dbReference type="ARBA" id="ARBA00013113"/>
    </source>
</evidence>
<evidence type="ECO:0000256" key="9">
    <source>
        <dbReference type="ARBA" id="ARBA00023136"/>
    </source>
</evidence>
<dbReference type="NCBIfam" id="TIGR03703">
    <property type="entry name" value="plsB"/>
    <property type="match status" value="1"/>
</dbReference>
<proteinExistence type="inferred from homology"/>
<dbReference type="PANTHER" id="PTHR12563:SF17">
    <property type="entry name" value="DIHYDROXYACETONE PHOSPHATE ACYLTRANSFERASE"/>
    <property type="match status" value="1"/>
</dbReference>
<dbReference type="PIRSF" id="PIRSF500064">
    <property type="entry name" value="GPAT"/>
    <property type="match status" value="1"/>
</dbReference>
<evidence type="ECO:0000256" key="10">
    <source>
        <dbReference type="ARBA" id="ARBA00023209"/>
    </source>
</evidence>
<name>A0ABU1G130_9GAMM</name>
<dbReference type="InterPro" id="IPR028354">
    <property type="entry name" value="GPAT_PlsB"/>
</dbReference>
<dbReference type="Pfam" id="PF19277">
    <property type="entry name" value="GPAT_C"/>
    <property type="match status" value="1"/>
</dbReference>
<dbReference type="InterPro" id="IPR002123">
    <property type="entry name" value="Plipid/glycerol_acylTrfase"/>
</dbReference>
<dbReference type="InterPro" id="IPR041728">
    <property type="entry name" value="GPAT/DHAPAT_LPLAT"/>
</dbReference>
<comment type="catalytic activity">
    <reaction evidence="13">
        <text>sn-glycerol 3-phosphate + an acyl-CoA = a 1-acyl-sn-glycero-3-phosphate + CoA</text>
        <dbReference type="Rhea" id="RHEA:15325"/>
        <dbReference type="ChEBI" id="CHEBI:57287"/>
        <dbReference type="ChEBI" id="CHEBI:57597"/>
        <dbReference type="ChEBI" id="CHEBI:57970"/>
        <dbReference type="ChEBI" id="CHEBI:58342"/>
        <dbReference type="EC" id="2.3.1.15"/>
    </reaction>
</comment>
<evidence type="ECO:0000256" key="1">
    <source>
        <dbReference type="ARBA" id="ARBA00004413"/>
    </source>
</evidence>
<keyword evidence="16" id="KW-1185">Reference proteome</keyword>
<keyword evidence="7" id="KW-1003">Cell membrane</keyword>
<keyword evidence="11" id="KW-1208">Phospholipid metabolism</keyword>
<comment type="similarity">
    <text evidence="4">Belongs to the GPAT/DAPAT family.</text>
</comment>
<evidence type="ECO:0000313" key="16">
    <source>
        <dbReference type="Proteomes" id="UP001264519"/>
    </source>
</evidence>
<sequence>MASPLGTWRAPLRRLLAAWVRVRRIEPPPASRPLARDLPTLYVLPRAALSDRLLLEHLTGRDGLPSAAARHRLGDREVDALLALPSPRRRRRTPLRGLLEAGDDAQLIPVSVFWGRAPGKRFGLWHLLAADGWRFTGRLRRALAVLLNGRDLEVHFGAPLRLSELADGREAALLERKAARLLRVHFRRVRGRVLGPDLSHRRTLIDGVVASPEVERAIGELAGDDARARARLRRRAHRQAREIAASMSYPVLRFLDGLLGRVWHRLYDGIEVRGLARVKALAGHHTLVYVPCHRSHIDYLLLSHVLYAEGLMPPHIAAGRNLDMPLVGPLLRRGGAFFMRRSFRGQPLYARVFEEYLHRLLSRGHSLEYFIEGGRSRSGRLLPARPGMLAMTLDSFLRRGPGGRPLSFVPVYLGYERILEEASYQQELAGGAKRRESPLALLRALGRLRQPQGRVAVNVGEPLSLEAFLDREHPGWRADAGRARPAWRRAAVTRLGETLCRRINAAATLNPVNLVALGMLATPHGAIEAALLERQLALLADLHRPAPGAPQQDLPAGTPRDWIDRARALGLVDYRPHPLGDLVGVDADQAARLAWYRNNVLHLYALAGLVAFAFRHQPRHDRGSLERLLAPGWPLLVRELALPPMPDLGEALDGVLARLAGAGLLVGDGRGWRRTDALVEEEQLRMLGRLMQPPLERAYLLLATLLGEAPGHFDRAALADHARQLAERLARLTGRETPEFFDARLFDGLVESLRAEGWVTIREERLHYGPALREAALRGQALFDPALRHRLERVIARRPA</sequence>
<dbReference type="PANTHER" id="PTHR12563">
    <property type="entry name" value="GLYCEROL-3-PHOSPHATE ACYLTRANSFERASE"/>
    <property type="match status" value="1"/>
</dbReference>
<evidence type="ECO:0000256" key="4">
    <source>
        <dbReference type="ARBA" id="ARBA00007937"/>
    </source>
</evidence>
<keyword evidence="9" id="KW-0472">Membrane</keyword>
<keyword evidence="10" id="KW-0594">Phospholipid biosynthesis</keyword>
<dbReference type="CDD" id="cd07993">
    <property type="entry name" value="LPLAT_DHAPAT-like"/>
    <property type="match status" value="1"/>
</dbReference>
<dbReference type="Proteomes" id="UP001264519">
    <property type="component" value="Unassembled WGS sequence"/>
</dbReference>
<reference evidence="15 16" key="1">
    <citation type="submission" date="2023-04" db="EMBL/GenBank/DDBJ databases">
        <title>A long-awaited taxogenomic arrangement of the family Halomonadaceae.</title>
        <authorList>
            <person name="De La Haba R."/>
            <person name="Chuvochina M."/>
            <person name="Wittouck S."/>
            <person name="Arahal D.R."/>
            <person name="Sanchez-Porro C."/>
            <person name="Hugenholtz P."/>
            <person name="Ventosa A."/>
        </authorList>
    </citation>
    <scope>NUCLEOTIDE SEQUENCE [LARGE SCALE GENOMIC DNA]</scope>
    <source>
        <strain evidence="15 16">DSM 23530</strain>
    </source>
</reference>
<comment type="subcellular location">
    <subcellularLocation>
        <location evidence="1">Cell membrane</location>
        <topology evidence="1">Peripheral membrane protein</topology>
        <orientation evidence="1">Cytoplasmic side</orientation>
    </subcellularLocation>
</comment>
<dbReference type="InterPro" id="IPR022284">
    <property type="entry name" value="GPAT/DHAPAT"/>
</dbReference>
<protein>
    <recommendedName>
        <fullName evidence="6">Glycerol-3-phosphate acyltransferase</fullName>
        <ecNumber evidence="5">2.3.1.15</ecNumber>
    </recommendedName>
</protein>
<keyword evidence="10" id="KW-0443">Lipid metabolism</keyword>
<dbReference type="NCBIfam" id="NF003441">
    <property type="entry name" value="PRK04974.1"/>
    <property type="match status" value="1"/>
</dbReference>
<dbReference type="RefSeq" id="WP_309652249.1">
    <property type="nucleotide sequence ID" value="NZ_JARWAK010000005.1"/>
</dbReference>
<evidence type="ECO:0000256" key="11">
    <source>
        <dbReference type="ARBA" id="ARBA00023264"/>
    </source>
</evidence>
<gene>
    <name evidence="15" type="primary">plsB</name>
    <name evidence="15" type="ORF">QC818_07630</name>
</gene>
<dbReference type="SMART" id="SM00563">
    <property type="entry name" value="PlsC"/>
    <property type="match status" value="1"/>
</dbReference>
<dbReference type="SUPFAM" id="SSF69593">
    <property type="entry name" value="Glycerol-3-phosphate (1)-acyltransferase"/>
    <property type="match status" value="1"/>
</dbReference>
<dbReference type="InterPro" id="IPR045520">
    <property type="entry name" value="GPAT/DHAPAT_C"/>
</dbReference>
<evidence type="ECO:0000256" key="3">
    <source>
        <dbReference type="ARBA" id="ARBA00005189"/>
    </source>
</evidence>
<evidence type="ECO:0000256" key="12">
    <source>
        <dbReference type="ARBA" id="ARBA00023315"/>
    </source>
</evidence>
<dbReference type="EC" id="2.3.1.15" evidence="5"/>
<evidence type="ECO:0000256" key="13">
    <source>
        <dbReference type="ARBA" id="ARBA00048427"/>
    </source>
</evidence>
<dbReference type="Pfam" id="PF01553">
    <property type="entry name" value="Acyltransferase"/>
    <property type="match status" value="1"/>
</dbReference>
<evidence type="ECO:0000259" key="14">
    <source>
        <dbReference type="SMART" id="SM00563"/>
    </source>
</evidence>
<evidence type="ECO:0000256" key="2">
    <source>
        <dbReference type="ARBA" id="ARBA00004765"/>
    </source>
</evidence>
<evidence type="ECO:0000313" key="15">
    <source>
        <dbReference type="EMBL" id="MDR5866650.1"/>
    </source>
</evidence>
<keyword evidence="8 15" id="KW-0808">Transferase</keyword>
<evidence type="ECO:0000256" key="7">
    <source>
        <dbReference type="ARBA" id="ARBA00022475"/>
    </source>
</evidence>
<comment type="caution">
    <text evidence="15">The sequence shown here is derived from an EMBL/GenBank/DDBJ whole genome shotgun (WGS) entry which is preliminary data.</text>
</comment>
<keyword evidence="12 15" id="KW-0012">Acyltransferase</keyword>
<organism evidence="15 16">
    <name type="scientific">Halomonas koreensis</name>
    <dbReference type="NCBI Taxonomy" id="245385"/>
    <lineage>
        <taxon>Bacteria</taxon>
        <taxon>Pseudomonadati</taxon>
        <taxon>Pseudomonadota</taxon>
        <taxon>Gammaproteobacteria</taxon>
        <taxon>Oceanospirillales</taxon>
        <taxon>Halomonadaceae</taxon>
        <taxon>Halomonas</taxon>
    </lineage>
</organism>
<dbReference type="GO" id="GO:0004366">
    <property type="term" value="F:glycerol-3-phosphate O-acyltransferase activity"/>
    <property type="evidence" value="ECO:0007669"/>
    <property type="project" value="UniProtKB-EC"/>
</dbReference>
<dbReference type="EMBL" id="JARWAK010000005">
    <property type="protein sequence ID" value="MDR5866650.1"/>
    <property type="molecule type" value="Genomic_DNA"/>
</dbReference>
<evidence type="ECO:0000256" key="8">
    <source>
        <dbReference type="ARBA" id="ARBA00022679"/>
    </source>
</evidence>
<accession>A0ABU1G130</accession>
<evidence type="ECO:0000256" key="6">
    <source>
        <dbReference type="ARBA" id="ARBA00013432"/>
    </source>
</evidence>